<keyword evidence="13" id="KW-1185">Reference proteome</keyword>
<comment type="subcellular location">
    <subcellularLocation>
        <location evidence="2">Membrane</location>
    </subcellularLocation>
</comment>
<dbReference type="SMART" id="SM00387">
    <property type="entry name" value="HATPase_c"/>
    <property type="match status" value="1"/>
</dbReference>
<evidence type="ECO:0000256" key="5">
    <source>
        <dbReference type="ARBA" id="ARBA00022679"/>
    </source>
</evidence>
<dbReference type="InterPro" id="IPR003594">
    <property type="entry name" value="HATPase_dom"/>
</dbReference>
<dbReference type="InterPro" id="IPR050428">
    <property type="entry name" value="TCS_sensor_his_kinase"/>
</dbReference>
<dbReference type="InterPro" id="IPR004358">
    <property type="entry name" value="Sig_transdc_His_kin-like_C"/>
</dbReference>
<dbReference type="Pfam" id="PF02518">
    <property type="entry name" value="HATPase_c"/>
    <property type="match status" value="1"/>
</dbReference>
<dbReference type="PROSITE" id="PS50109">
    <property type="entry name" value="HIS_KIN"/>
    <property type="match status" value="1"/>
</dbReference>
<keyword evidence="7 12" id="KW-0418">Kinase</keyword>
<evidence type="ECO:0000256" key="4">
    <source>
        <dbReference type="ARBA" id="ARBA00022553"/>
    </source>
</evidence>
<dbReference type="GO" id="GO:0005886">
    <property type="term" value="C:plasma membrane"/>
    <property type="evidence" value="ECO:0007669"/>
    <property type="project" value="TreeGrafter"/>
</dbReference>
<dbReference type="AlphaFoldDB" id="A0A2U2DRQ5"/>
<evidence type="ECO:0000313" key="12">
    <source>
        <dbReference type="EMBL" id="PWE55977.1"/>
    </source>
</evidence>
<dbReference type="Proteomes" id="UP000245252">
    <property type="component" value="Unassembled WGS sequence"/>
</dbReference>
<dbReference type="OrthoDB" id="9809567at2"/>
<evidence type="ECO:0000256" key="7">
    <source>
        <dbReference type="ARBA" id="ARBA00022777"/>
    </source>
</evidence>
<keyword evidence="4" id="KW-0597">Phosphoprotein</keyword>
<evidence type="ECO:0000256" key="10">
    <source>
        <dbReference type="SAM" id="Phobius"/>
    </source>
</evidence>
<reference evidence="12 13" key="1">
    <citation type="submission" date="2018-05" db="EMBL/GenBank/DDBJ databases">
        <title>The draft genome of strain NS-104.</title>
        <authorList>
            <person name="Hang P."/>
            <person name="Jiang J."/>
        </authorList>
    </citation>
    <scope>NUCLEOTIDE SEQUENCE [LARGE SCALE GENOMIC DNA]</scope>
    <source>
        <strain evidence="12 13">NS-104</strain>
    </source>
</reference>
<dbReference type="EMBL" id="QFBC01000004">
    <property type="protein sequence ID" value="PWE55977.1"/>
    <property type="molecule type" value="Genomic_DNA"/>
</dbReference>
<evidence type="ECO:0000256" key="3">
    <source>
        <dbReference type="ARBA" id="ARBA00012438"/>
    </source>
</evidence>
<dbReference type="SUPFAM" id="SSF55874">
    <property type="entry name" value="ATPase domain of HSP90 chaperone/DNA topoisomerase II/histidine kinase"/>
    <property type="match status" value="1"/>
</dbReference>
<dbReference type="GO" id="GO:0000160">
    <property type="term" value="P:phosphorelay signal transduction system"/>
    <property type="evidence" value="ECO:0007669"/>
    <property type="project" value="TreeGrafter"/>
</dbReference>
<protein>
    <recommendedName>
        <fullName evidence="3">histidine kinase</fullName>
        <ecNumber evidence="3">2.7.13.3</ecNumber>
    </recommendedName>
</protein>
<organism evidence="12 13">
    <name type="scientific">Metarhizobium album</name>
    <dbReference type="NCBI Taxonomy" id="2182425"/>
    <lineage>
        <taxon>Bacteria</taxon>
        <taxon>Pseudomonadati</taxon>
        <taxon>Pseudomonadota</taxon>
        <taxon>Alphaproteobacteria</taxon>
        <taxon>Hyphomicrobiales</taxon>
        <taxon>Rhizobiaceae</taxon>
        <taxon>Metarhizobium</taxon>
    </lineage>
</organism>
<gene>
    <name evidence="12" type="ORF">DEM27_11045</name>
</gene>
<evidence type="ECO:0000313" key="13">
    <source>
        <dbReference type="Proteomes" id="UP000245252"/>
    </source>
</evidence>
<feature type="transmembrane region" description="Helical" evidence="10">
    <location>
        <begin position="12"/>
        <end position="33"/>
    </location>
</feature>
<evidence type="ECO:0000256" key="8">
    <source>
        <dbReference type="ARBA" id="ARBA00022989"/>
    </source>
</evidence>
<dbReference type="InterPro" id="IPR005467">
    <property type="entry name" value="His_kinase_dom"/>
</dbReference>
<evidence type="ECO:0000256" key="2">
    <source>
        <dbReference type="ARBA" id="ARBA00004370"/>
    </source>
</evidence>
<dbReference type="PANTHER" id="PTHR45436:SF5">
    <property type="entry name" value="SENSOR HISTIDINE KINASE TRCS"/>
    <property type="match status" value="1"/>
</dbReference>
<proteinExistence type="predicted"/>
<name>A0A2U2DRQ5_9HYPH</name>
<dbReference type="Gene3D" id="3.30.565.10">
    <property type="entry name" value="Histidine kinase-like ATPase, C-terminal domain"/>
    <property type="match status" value="1"/>
</dbReference>
<dbReference type="RefSeq" id="WP_109458296.1">
    <property type="nucleotide sequence ID" value="NZ_QFBC01000004.1"/>
</dbReference>
<keyword evidence="8 10" id="KW-1133">Transmembrane helix</keyword>
<feature type="domain" description="Histidine kinase" evidence="11">
    <location>
        <begin position="245"/>
        <end position="446"/>
    </location>
</feature>
<dbReference type="GO" id="GO:0004673">
    <property type="term" value="F:protein histidine kinase activity"/>
    <property type="evidence" value="ECO:0007669"/>
    <property type="project" value="UniProtKB-EC"/>
</dbReference>
<comment type="catalytic activity">
    <reaction evidence="1">
        <text>ATP + protein L-histidine = ADP + protein N-phospho-L-histidine.</text>
        <dbReference type="EC" id="2.7.13.3"/>
    </reaction>
</comment>
<evidence type="ECO:0000256" key="6">
    <source>
        <dbReference type="ARBA" id="ARBA00022692"/>
    </source>
</evidence>
<keyword evidence="6 10" id="KW-0812">Transmembrane</keyword>
<feature type="transmembrane region" description="Helical" evidence="10">
    <location>
        <begin position="166"/>
        <end position="189"/>
    </location>
</feature>
<keyword evidence="5" id="KW-0808">Transferase</keyword>
<dbReference type="PANTHER" id="PTHR45436">
    <property type="entry name" value="SENSOR HISTIDINE KINASE YKOH"/>
    <property type="match status" value="1"/>
</dbReference>
<accession>A0A2U2DRQ5</accession>
<dbReference type="EC" id="2.7.13.3" evidence="3"/>
<evidence type="ECO:0000256" key="1">
    <source>
        <dbReference type="ARBA" id="ARBA00000085"/>
    </source>
</evidence>
<evidence type="ECO:0000256" key="9">
    <source>
        <dbReference type="ARBA" id="ARBA00023136"/>
    </source>
</evidence>
<comment type="caution">
    <text evidence="12">The sequence shown here is derived from an EMBL/GenBank/DDBJ whole genome shotgun (WGS) entry which is preliminary data.</text>
</comment>
<evidence type="ECO:0000259" key="11">
    <source>
        <dbReference type="PROSITE" id="PS50109"/>
    </source>
</evidence>
<dbReference type="InterPro" id="IPR036890">
    <property type="entry name" value="HATPase_C_sf"/>
</dbReference>
<keyword evidence="9 10" id="KW-0472">Membrane</keyword>
<dbReference type="PRINTS" id="PR00344">
    <property type="entry name" value="BCTRLSENSOR"/>
</dbReference>
<sequence length="452" mass="49104">MSRRSLRLRLALAGVVSCGLALIFAFFGLSLLFERHVERRILDELTVHLDQVIAGLDRTANGHIDVLRLPADPRFRMPLSGLYWQIDVEGTQRFSRSLWDTALTLPDIHRPGVQQASIAGPAGVSLIAVVRDITTEARLGHTPVQAAVAIDRSVIDQATAAYRRDMIPYLALLAAVLLIASMIQIFIGLQPLADLRRRITLIRNGSVDRLGEAFPDEVLPLTVEVDALLQVRDDQLQRARERASALAHGFKTPLQVLTGDVSRLEAAGQAAIAKDLDTVIKAMRRLVDHEMTRARIAVSGHRASSDLAKVAAGVIAVARRTPDGQRIDWKMKLQGPLLVRMDADDLAEVLGNLAENAMRYGKSEVTVYAGRDAEFVVAEFIDDGPGIPEEQLQHVLRRGNRLDTTSGGAGLGLAICESIIQTSGGTIALENMHPGLRVRLALPAASAVRSSS</sequence>